<evidence type="ECO:0000313" key="2">
    <source>
        <dbReference type="Proteomes" id="UP001451782"/>
    </source>
</evidence>
<reference evidence="1 2" key="1">
    <citation type="submission" date="2024-04" db="EMBL/GenBank/DDBJ databases">
        <title>Phylogenomic analyses of a clade within the roseobacter group suggest taxonomic reassignments of species of the genera Aestuariivita, Citreicella, Loktanella, Nautella, Pelagibaca, Ruegeria, Thalassobius, Thiobacimonas and Tropicibacter, and the proposal o.</title>
        <authorList>
            <person name="Jeon C.O."/>
        </authorList>
    </citation>
    <scope>NUCLEOTIDE SEQUENCE [LARGE SCALE GENOMIC DNA]</scope>
    <source>
        <strain evidence="1 2">G8-12</strain>
    </source>
</reference>
<dbReference type="RefSeq" id="WP_342071132.1">
    <property type="nucleotide sequence ID" value="NZ_CP151762.1"/>
</dbReference>
<dbReference type="SUPFAM" id="SSF53335">
    <property type="entry name" value="S-adenosyl-L-methionine-dependent methyltransferases"/>
    <property type="match status" value="1"/>
</dbReference>
<dbReference type="InterPro" id="IPR024078">
    <property type="entry name" value="LmbE-like_dom_sf"/>
</dbReference>
<gene>
    <name evidence="1" type="ORF">AABB28_05720</name>
</gene>
<sequence>METYETVISSAAFLADLNSLNTAIADALRAAGEPVAINGNVCYPHLKEDFHLGDLSPLMEAKRRALVVLAQRSTCFVEVGVAGGHALLIALHANPDIKCIGIDLAQRLRASWPPVEVFVPATFEWFRSHYPHRTLMLQEEAISGLSKVVTDQPFGPVNLLHLDGDKRNRFAELRTIWPGLAEDAYLMQGDTRNGHVVADTNAMMAQGLAKPVDDKEIQAIAAKNFQCLEIGKNVYAQSLTLDDLIGKRVLLCVAHQDDETLFAGGLLDALKGRATVTIASFFALPKGAKTHIPVVLLWRMLATTLVPHASSTPLLLKSTTGV</sequence>
<dbReference type="KEGG" id="yag:AABB28_05720"/>
<protein>
    <submittedName>
        <fullName evidence="1">Uncharacterized protein</fullName>
    </submittedName>
</protein>
<proteinExistence type="predicted"/>
<evidence type="ECO:0000313" key="1">
    <source>
        <dbReference type="EMBL" id="WZU64775.1"/>
    </source>
</evidence>
<dbReference type="SUPFAM" id="SSF102588">
    <property type="entry name" value="LmbE-like"/>
    <property type="match status" value="1"/>
</dbReference>
<dbReference type="Proteomes" id="UP001451782">
    <property type="component" value="Chromosome"/>
</dbReference>
<dbReference type="AlphaFoldDB" id="A0AAN0M4F9"/>
<name>A0AAN0M4F9_9RHOB</name>
<dbReference type="EMBL" id="CP151762">
    <property type="protein sequence ID" value="WZU64775.1"/>
    <property type="molecule type" value="Genomic_DNA"/>
</dbReference>
<dbReference type="InterPro" id="IPR029063">
    <property type="entry name" value="SAM-dependent_MTases_sf"/>
</dbReference>
<keyword evidence="2" id="KW-1185">Reference proteome</keyword>
<dbReference type="Gene3D" id="3.40.50.150">
    <property type="entry name" value="Vaccinia Virus protein VP39"/>
    <property type="match status" value="1"/>
</dbReference>
<organism evidence="1 2">
    <name type="scientific">Yoonia algicola</name>
    <dbReference type="NCBI Taxonomy" id="3137368"/>
    <lineage>
        <taxon>Bacteria</taxon>
        <taxon>Pseudomonadati</taxon>
        <taxon>Pseudomonadota</taxon>
        <taxon>Alphaproteobacteria</taxon>
        <taxon>Rhodobacterales</taxon>
        <taxon>Paracoccaceae</taxon>
        <taxon>Yoonia</taxon>
    </lineage>
</organism>
<dbReference type="Gene3D" id="3.40.50.10320">
    <property type="entry name" value="LmbE-like"/>
    <property type="match status" value="1"/>
</dbReference>
<accession>A0AAN0M4F9</accession>